<dbReference type="Proteomes" id="UP000256337">
    <property type="component" value="Unassembled WGS sequence"/>
</dbReference>
<dbReference type="GeneID" id="48057137"/>
<accession>A0A2K3Z9R7</accession>
<protein>
    <submittedName>
        <fullName evidence="2">DUF951 domain-containing protein</fullName>
    </submittedName>
</protein>
<keyword evidence="6" id="KW-1185">Reference proteome</keyword>
<evidence type="ECO:0000313" key="2">
    <source>
        <dbReference type="EMBL" id="REH98336.1"/>
    </source>
</evidence>
<evidence type="ECO:0000313" key="5">
    <source>
        <dbReference type="Proteomes" id="UP000256562"/>
    </source>
</evidence>
<dbReference type="AlphaFoldDB" id="A0A2K3Z9R7"/>
<evidence type="ECO:0000313" key="1">
    <source>
        <dbReference type="EMBL" id="MBH9582008.1"/>
    </source>
</evidence>
<dbReference type="EMBL" id="QKXQ01000156">
    <property type="protein sequence ID" value="REH98336.1"/>
    <property type="molecule type" value="Genomic_DNA"/>
</dbReference>
<sequence>MSAKYELNDIVEMKKQHACGTNRFKIIRMGADIRIKCENCQRSIMMPRSTFNKKLKKVLEKGNINEKENE</sequence>
<evidence type="ECO:0000313" key="3">
    <source>
        <dbReference type="EMBL" id="REI22079.1"/>
    </source>
</evidence>
<dbReference type="PIRSF" id="PIRSF037263">
    <property type="entry name" value="DUF951_bac"/>
    <property type="match status" value="1"/>
</dbReference>
<evidence type="ECO:0000313" key="6">
    <source>
        <dbReference type="Proteomes" id="UP000597038"/>
    </source>
</evidence>
<dbReference type="EMBL" id="QKYD01000099">
    <property type="protein sequence ID" value="REI22079.1"/>
    <property type="molecule type" value="Genomic_DNA"/>
</dbReference>
<dbReference type="KEGG" id="sfq:C7J90_02780"/>
<dbReference type="OrthoDB" id="9802710at2"/>
<dbReference type="Proteomes" id="UP000256562">
    <property type="component" value="Unassembled WGS sequence"/>
</dbReference>
<evidence type="ECO:0000313" key="4">
    <source>
        <dbReference type="Proteomes" id="UP000256337"/>
    </source>
</evidence>
<dbReference type="InterPro" id="IPR009296">
    <property type="entry name" value="DUF951"/>
</dbReference>
<comment type="caution">
    <text evidence="2">The sequence shown here is derived from an EMBL/GenBank/DDBJ whole genome shotgun (WGS) entry which is preliminary data.</text>
</comment>
<dbReference type="Proteomes" id="UP000597038">
    <property type="component" value="Unassembled WGS sequence"/>
</dbReference>
<dbReference type="PANTHER" id="PTHR38455">
    <property type="entry name" value="HYPOTHETICAL CYTOSOLIC PROTEIN"/>
    <property type="match status" value="1"/>
</dbReference>
<reference evidence="1 6" key="2">
    <citation type="submission" date="2020-12" db="EMBL/GenBank/DDBJ databases">
        <title>Genomic analysis of Staphylococcus felis from a cat with skin infection.</title>
        <authorList>
            <person name="Aslantas O."/>
            <person name="Keskin O."/>
            <person name="Buyukaltay K."/>
            <person name="Gullu Yucetepe A."/>
        </authorList>
    </citation>
    <scope>NUCLEOTIDE SEQUENCE [LARGE SCALE GENOMIC DNA]</scope>
    <source>
        <strain evidence="1 6">HARRANVET</strain>
    </source>
</reference>
<dbReference type="EMBL" id="JAEDAQ010000026">
    <property type="protein sequence ID" value="MBH9582008.1"/>
    <property type="molecule type" value="Genomic_DNA"/>
</dbReference>
<reference evidence="4 5" key="1">
    <citation type="journal article" date="2018" name="Vet. Microbiol.">
        <title>Characterisation of Staphylococcus felis isolated from cats using whole genome sequencing.</title>
        <authorList>
            <person name="Worthing K."/>
            <person name="Pang S."/>
            <person name="Trott D.J."/>
            <person name="Abraham S."/>
            <person name="Coombs G.W."/>
            <person name="Jordan D."/>
            <person name="McIntyre L."/>
            <person name="Davies M.R."/>
            <person name="Norris J."/>
        </authorList>
    </citation>
    <scope>NUCLEOTIDE SEQUENCE [LARGE SCALE GENOMIC DNA]</scope>
    <source>
        <strain evidence="3 4">F25</strain>
        <strain evidence="2 5">F9</strain>
    </source>
</reference>
<dbReference type="RefSeq" id="WP_103209818.1">
    <property type="nucleotide sequence ID" value="NZ_CAJUZQ010000059.1"/>
</dbReference>
<proteinExistence type="predicted"/>
<name>A0A2K3Z9R7_9STAP</name>
<dbReference type="Pfam" id="PF06107">
    <property type="entry name" value="DUF951"/>
    <property type="match status" value="1"/>
</dbReference>
<organism evidence="2 5">
    <name type="scientific">Staphylococcus felis</name>
    <dbReference type="NCBI Taxonomy" id="46127"/>
    <lineage>
        <taxon>Bacteria</taxon>
        <taxon>Bacillati</taxon>
        <taxon>Bacillota</taxon>
        <taxon>Bacilli</taxon>
        <taxon>Bacillales</taxon>
        <taxon>Staphylococcaceae</taxon>
        <taxon>Staphylococcus</taxon>
    </lineage>
</organism>
<dbReference type="PANTHER" id="PTHR38455:SF1">
    <property type="entry name" value="DUF951 DOMAIN-CONTAINING PROTEIN"/>
    <property type="match status" value="1"/>
</dbReference>
<gene>
    <name evidence="3" type="ORF">DOS76_05855</name>
    <name evidence="2" type="ORF">DOS83_03640</name>
    <name evidence="1" type="ORF">I9026_11565</name>
</gene>